<dbReference type="GO" id="GO:0030246">
    <property type="term" value="F:carbohydrate binding"/>
    <property type="evidence" value="ECO:0007669"/>
    <property type="project" value="InterPro"/>
</dbReference>
<name>A0A3N6M3V3_NATCH</name>
<protein>
    <submittedName>
        <fullName evidence="1">PEGA domain-containing protein</fullName>
    </submittedName>
</protein>
<organism evidence="1 2">
    <name type="scientific">Natrarchaeobius chitinivorans</name>
    <dbReference type="NCBI Taxonomy" id="1679083"/>
    <lineage>
        <taxon>Archaea</taxon>
        <taxon>Methanobacteriati</taxon>
        <taxon>Methanobacteriota</taxon>
        <taxon>Stenosarchaea group</taxon>
        <taxon>Halobacteria</taxon>
        <taxon>Halobacteriales</taxon>
        <taxon>Natrialbaceae</taxon>
        <taxon>Natrarchaeobius</taxon>
    </lineage>
</organism>
<dbReference type="InterPro" id="IPR008969">
    <property type="entry name" value="CarboxyPept-like_regulatory"/>
</dbReference>
<dbReference type="SUPFAM" id="SSF49452">
    <property type="entry name" value="Starch-binding domain-like"/>
    <property type="match status" value="1"/>
</dbReference>
<dbReference type="AlphaFoldDB" id="A0A3N6M3V3"/>
<dbReference type="OrthoDB" id="156772at2157"/>
<dbReference type="RefSeq" id="WP_124197469.1">
    <property type="nucleotide sequence ID" value="NZ_REGA01000026.1"/>
</dbReference>
<dbReference type="SUPFAM" id="SSF49464">
    <property type="entry name" value="Carboxypeptidase regulatory domain-like"/>
    <property type="match status" value="1"/>
</dbReference>
<dbReference type="Gene3D" id="2.60.40.1120">
    <property type="entry name" value="Carboxypeptidase-like, regulatory domain"/>
    <property type="match status" value="2"/>
</dbReference>
<sequence length="291" mass="31395">MRRDRRSLLTGAGFAGVSLLGATAIGSAAATADGGERRVAGTVSHFGEPVEEATVSLEGNEDTTGEDGRFELRTDAGEALLEVEADGYRSWSSRIALGEDETVTVDVTLDRTWSDETGELQVYATEVGGGSTIPCHVTVYGDEEYYADAPNGAIPDYDNWQRGFRVSEGWWEVRVTDVAGYDDGYQEVYVEAGESELAWVELEEGDRTIPSTGRVAGRVVDQRDEAVSGATLRIGGEPISVAPDGAFEADLEHGRHPLVAEADGYRPRRGTVTVRFGRETELVVVLENDVK</sequence>
<proteinExistence type="predicted"/>
<keyword evidence="2" id="KW-1185">Reference proteome</keyword>
<dbReference type="Pfam" id="PF13620">
    <property type="entry name" value="CarboxypepD_reg"/>
    <property type="match status" value="2"/>
</dbReference>
<evidence type="ECO:0000313" key="2">
    <source>
        <dbReference type="Proteomes" id="UP000282323"/>
    </source>
</evidence>
<dbReference type="EMBL" id="REGA01000026">
    <property type="protein sequence ID" value="RQG90590.1"/>
    <property type="molecule type" value="Genomic_DNA"/>
</dbReference>
<dbReference type="PROSITE" id="PS51318">
    <property type="entry name" value="TAT"/>
    <property type="match status" value="1"/>
</dbReference>
<dbReference type="Proteomes" id="UP000282323">
    <property type="component" value="Unassembled WGS sequence"/>
</dbReference>
<gene>
    <name evidence="1" type="ORF">EA473_20790</name>
</gene>
<evidence type="ECO:0000313" key="1">
    <source>
        <dbReference type="EMBL" id="RQG90590.1"/>
    </source>
</evidence>
<comment type="caution">
    <text evidence="1">The sequence shown here is derived from an EMBL/GenBank/DDBJ whole genome shotgun (WGS) entry which is preliminary data.</text>
</comment>
<dbReference type="InterPro" id="IPR006311">
    <property type="entry name" value="TAT_signal"/>
</dbReference>
<dbReference type="InterPro" id="IPR013784">
    <property type="entry name" value="Carb-bd-like_fold"/>
</dbReference>
<accession>A0A3N6M3V3</accession>
<reference evidence="1 2" key="1">
    <citation type="submission" date="2018-10" db="EMBL/GenBank/DDBJ databases">
        <title>Natrarchaeobius chitinivorans gen. nov., sp. nov., and Natrarchaeobius haloalkaliphilus sp. nov., alkaliphilic, chitin-utilizing haloarchaea from hypersaline alkaline lakes.</title>
        <authorList>
            <person name="Sorokin D.Y."/>
            <person name="Elcheninov A.G."/>
            <person name="Kostrikina N.A."/>
            <person name="Bale N.J."/>
            <person name="Sinninghe Damste J.S."/>
            <person name="Khijniak T.V."/>
            <person name="Kublanov I.V."/>
            <person name="Toshchakov S.V."/>
        </authorList>
    </citation>
    <scope>NUCLEOTIDE SEQUENCE [LARGE SCALE GENOMIC DNA]</scope>
    <source>
        <strain evidence="1 2">AArcht4T</strain>
    </source>
</reference>